<accession>A0A844HZ25</accession>
<dbReference type="EMBL" id="VENC01000008">
    <property type="protein sequence ID" value="MTI98724.1"/>
    <property type="molecule type" value="Genomic_DNA"/>
</dbReference>
<dbReference type="Proteomes" id="UP000431462">
    <property type="component" value="Unassembled WGS sequence"/>
</dbReference>
<proteinExistence type="predicted"/>
<evidence type="ECO:0000313" key="1">
    <source>
        <dbReference type="EMBL" id="MTI98724.1"/>
    </source>
</evidence>
<sequence>MVYSTLDERATFAPVGIVTSQGIEHSRWLGIADRRVIRDLPAARGVLLDIESWRCMILDSYKRLGPGVYMVGAVIPEVGVVGVMDGRQPLLKVIEPERDRLNRNGVSLS</sequence>
<name>A0A844HZ25_9GAMM</name>
<protein>
    <submittedName>
        <fullName evidence="1">Uncharacterized protein</fullName>
    </submittedName>
</protein>
<dbReference type="AlphaFoldDB" id="A0A844HZ25"/>
<reference evidence="1 2" key="1">
    <citation type="submission" date="2019-06" db="EMBL/GenBank/DDBJ databases">
        <title>Enrichment of Autotrophic Halophilic Microorganisms from Red Sea Brine Pool Using Microbial Electrosynthesis System.</title>
        <authorList>
            <person name="Alqahtani M.F."/>
            <person name="Bajracharya S."/>
            <person name="Katuri K.P."/>
            <person name="Ali M."/>
            <person name="Saikaly P.E."/>
        </authorList>
    </citation>
    <scope>NUCLEOTIDE SEQUENCE [LARGE SCALE GENOMIC DNA]</scope>
    <source>
        <strain evidence="1">MES15</strain>
    </source>
</reference>
<evidence type="ECO:0000313" key="2">
    <source>
        <dbReference type="Proteomes" id="UP000431462"/>
    </source>
</evidence>
<organism evidence="1 2">
    <name type="scientific">Marinobacter adhaerens</name>
    <dbReference type="NCBI Taxonomy" id="1033846"/>
    <lineage>
        <taxon>Bacteria</taxon>
        <taxon>Pseudomonadati</taxon>
        <taxon>Pseudomonadota</taxon>
        <taxon>Gammaproteobacteria</taxon>
        <taxon>Pseudomonadales</taxon>
        <taxon>Marinobacteraceae</taxon>
        <taxon>Marinobacter</taxon>
    </lineage>
</organism>
<comment type="caution">
    <text evidence="1">The sequence shown here is derived from an EMBL/GenBank/DDBJ whole genome shotgun (WGS) entry which is preliminary data.</text>
</comment>
<gene>
    <name evidence="1" type="ORF">FH752_08895</name>
</gene>